<dbReference type="GeneID" id="85011924"/>
<dbReference type="InterPro" id="IPR011990">
    <property type="entry name" value="TPR-like_helical_dom_sf"/>
</dbReference>
<dbReference type="KEGG" id="poc:NCTC13071_01064"/>
<dbReference type="SUPFAM" id="SSF48452">
    <property type="entry name" value="TPR-like"/>
    <property type="match status" value="1"/>
</dbReference>
<proteinExistence type="predicted"/>
<organism evidence="1 2">
    <name type="scientific">Segatella oris</name>
    <dbReference type="NCBI Taxonomy" id="28135"/>
    <lineage>
        <taxon>Bacteria</taxon>
        <taxon>Pseudomonadati</taxon>
        <taxon>Bacteroidota</taxon>
        <taxon>Bacteroidia</taxon>
        <taxon>Bacteroidales</taxon>
        <taxon>Prevotellaceae</taxon>
        <taxon>Segatella</taxon>
    </lineage>
</organism>
<sequence>MHPTSPELQPVWSQLLEQQNLPLALKTLRQFLNEKGIPQFDARLDDIMSSYQLMKDYMLRGYQDPMRPQLYHSMLQQLYAVAFDVRLRLAVIKGGYHGLAELSARRIDLSNKEVRLQLEGYVQDLAMLSLEPEGIRKEKEHYLRRQHQHYLSSVFDAIVVSYYWNEAVYDALLKLFCSPMVDTFDSQTLLSAVTLSGMNGFDPLRFKLLLEVWQQTEADEELRQRAFVGWVLLASSDGMQLFETSAKLLKETVEAPDADALRRNLYALQCQIFFCSNARRDNEKMQKDIIPTLMKGQQLHFNRFGIEEKEEDTLEDILHPDKAEQEMERAEESINRMMEMQKQGADIYFGGFSQMKRFPFFSSVSNWFVPFSKQNPDMEAVLNQLGNAKIVDIMLNGSPFCNSDKYSFGFAIKSVYAQLPANVREMMNSADGMMLRPSYEDADKPAYKRLQYLQDLYRFFELNAYREEFRNPFWNDCSAEQNDQFFLHRALSFSAFHKEIIALMAFAVKRKEWKFLRQLYERYPLSETEIHQMLASDSERLLRYYRLQYTLFNHFHEEKKAFAASRTVIVVGLLRHEESGVGVESLEFDDETGLPTLSDKLLKLDNANEKELRSYAASALRYGRFDEANRAYQYLYAMKDDKRFLWYQSLALMNMGQLDDALKLLYPLDMEDENVSVKRTIAWILLLQCKPMQAERYYDAILSTQEVIDEDYVNAGYSKWLQNKNNEAVILFKSWVSRHSDEKISSVFVQDRQLLMDNGITAIDRMLMEDMVETS</sequence>
<dbReference type="RefSeq" id="WP_018920771.1">
    <property type="nucleotide sequence ID" value="NZ_LR134384.1"/>
</dbReference>
<gene>
    <name evidence="1" type="ORF">NCTC13071_01064</name>
</gene>
<name>A0A448L516_9BACT</name>
<dbReference type="AlphaFoldDB" id="A0A448L516"/>
<evidence type="ECO:0000313" key="2">
    <source>
        <dbReference type="Proteomes" id="UP000274578"/>
    </source>
</evidence>
<accession>A0A448L516</accession>
<dbReference type="EMBL" id="LR134384">
    <property type="protein sequence ID" value="VEH15069.1"/>
    <property type="molecule type" value="Genomic_DNA"/>
</dbReference>
<protein>
    <recommendedName>
        <fullName evidence="3">Tetratricopeptide repeat protein</fullName>
    </recommendedName>
</protein>
<evidence type="ECO:0000313" key="1">
    <source>
        <dbReference type="EMBL" id="VEH15069.1"/>
    </source>
</evidence>
<dbReference type="Gene3D" id="1.25.40.10">
    <property type="entry name" value="Tetratricopeptide repeat domain"/>
    <property type="match status" value="1"/>
</dbReference>
<reference evidence="1 2" key="1">
    <citation type="submission" date="2018-12" db="EMBL/GenBank/DDBJ databases">
        <authorList>
            <consortium name="Pathogen Informatics"/>
        </authorList>
    </citation>
    <scope>NUCLEOTIDE SEQUENCE [LARGE SCALE GENOMIC DNA]</scope>
    <source>
        <strain evidence="1 2">NCTC13071</strain>
    </source>
</reference>
<dbReference type="Proteomes" id="UP000274578">
    <property type="component" value="Chromosome 1"/>
</dbReference>
<evidence type="ECO:0008006" key="3">
    <source>
        <dbReference type="Google" id="ProtNLM"/>
    </source>
</evidence>